<evidence type="ECO:0000256" key="1">
    <source>
        <dbReference type="ARBA" id="ARBA00005564"/>
    </source>
</evidence>
<name>A0A4R9JJR2_9LEPT</name>
<keyword evidence="3" id="KW-0472">Membrane</keyword>
<dbReference type="Pfam" id="PF02368">
    <property type="entry name" value="Big_2"/>
    <property type="match status" value="1"/>
</dbReference>
<dbReference type="PANTHER" id="PTHR30344:SF1">
    <property type="entry name" value="6-PHOSPHOGLUCONOLACTONASE"/>
    <property type="match status" value="1"/>
</dbReference>
<dbReference type="SMART" id="SM00635">
    <property type="entry name" value="BID_2"/>
    <property type="match status" value="1"/>
</dbReference>
<evidence type="ECO:0000256" key="3">
    <source>
        <dbReference type="SAM" id="Phobius"/>
    </source>
</evidence>
<accession>A0A4R9JJR2</accession>
<dbReference type="AlphaFoldDB" id="A0A4R9JJR2"/>
<dbReference type="EMBL" id="RQGA01000003">
    <property type="protein sequence ID" value="TGL45236.1"/>
    <property type="molecule type" value="Genomic_DNA"/>
</dbReference>
<dbReference type="InterPro" id="IPR003343">
    <property type="entry name" value="Big_2"/>
</dbReference>
<gene>
    <name evidence="5" type="ORF">EHQ49_03915</name>
</gene>
<protein>
    <submittedName>
        <fullName evidence="5">6-phosphogluconolactonase</fullName>
    </submittedName>
</protein>
<sequence length="472" mass="50530">MTTHLSKRTKLSKLKKIRKGFYLLICLFSFNACLLNPIVQSILCPNDDPSSPKSLFALWALLSSSNSVVELNHTWAGIHKGDSLQLEAQYYSYGAKTDTTFQWSSSNPSVATVDGNGFVQSIGNGKVIITATSGDGRAKATSDITVYTGYVYTSLNISHYVGHLTMNGNTGNLTANATTYVGNLSDPNGIVTDPAGKYLYTGNFGTGTISQFLINQATGGLTLNTPATVAGGTNPRNLAITPDGKYLYLASQGTQEIRAYAVGADGTLTFLTSYPTNTGYANVLISRNGNFIFYMNSTLTELISYRINYADGSLSQANISPTFPNGTSGHVSTHPSGNFVYVGSEPALTIFSFDSETGNMGFVDSVFHGMGINSTAIHPSGRFYYLIHMNEGIIACYTVDPISGKISYSSSVTGYSTNSMRFMVIDPTGRYAYVAANTGSNMFQFSINQTTGELTSIGPVNPGGAQWNLTFL</sequence>
<dbReference type="OrthoDB" id="344143at2"/>
<dbReference type="Proteomes" id="UP000298125">
    <property type="component" value="Unassembled WGS sequence"/>
</dbReference>
<keyword evidence="2" id="KW-0119">Carbohydrate metabolism</keyword>
<reference evidence="5" key="1">
    <citation type="journal article" date="2019" name="PLoS Negl. Trop. Dis.">
        <title>Revisiting the worldwide diversity of Leptospira species in the environment.</title>
        <authorList>
            <person name="Vincent A.T."/>
            <person name="Schiettekatte O."/>
            <person name="Bourhy P."/>
            <person name="Veyrier F.J."/>
            <person name="Picardeau M."/>
        </authorList>
    </citation>
    <scope>NUCLEOTIDE SEQUENCE [LARGE SCALE GENOMIC DNA]</scope>
    <source>
        <strain evidence="5">201702692</strain>
    </source>
</reference>
<dbReference type="GO" id="GO:0017057">
    <property type="term" value="F:6-phosphogluconolactonase activity"/>
    <property type="evidence" value="ECO:0007669"/>
    <property type="project" value="TreeGrafter"/>
</dbReference>
<evidence type="ECO:0000313" key="6">
    <source>
        <dbReference type="Proteomes" id="UP000298125"/>
    </source>
</evidence>
<comment type="similarity">
    <text evidence="1">Belongs to the cycloisomerase 2 family.</text>
</comment>
<dbReference type="PANTHER" id="PTHR30344">
    <property type="entry name" value="6-PHOSPHOGLUCONOLACTONASE-RELATED"/>
    <property type="match status" value="1"/>
</dbReference>
<keyword evidence="2" id="KW-0313">Glucose metabolism</keyword>
<comment type="caution">
    <text evidence="5">The sequence shown here is derived from an EMBL/GenBank/DDBJ whole genome shotgun (WGS) entry which is preliminary data.</text>
</comment>
<feature type="domain" description="BIG2" evidence="4">
    <location>
        <begin position="65"/>
        <end position="143"/>
    </location>
</feature>
<dbReference type="InterPro" id="IPR019405">
    <property type="entry name" value="Lactonase_7-beta_prop"/>
</dbReference>
<proteinExistence type="inferred from homology"/>
<dbReference type="SUPFAM" id="SSF75011">
    <property type="entry name" value="3-carboxy-cis,cis-mucoante lactonizing enzyme"/>
    <property type="match status" value="1"/>
</dbReference>
<dbReference type="Gene3D" id="2.60.40.1080">
    <property type="match status" value="1"/>
</dbReference>
<evidence type="ECO:0000256" key="2">
    <source>
        <dbReference type="ARBA" id="ARBA00022526"/>
    </source>
</evidence>
<dbReference type="SUPFAM" id="SSF49373">
    <property type="entry name" value="Invasin/intimin cell-adhesion fragments"/>
    <property type="match status" value="1"/>
</dbReference>
<evidence type="ECO:0000313" key="5">
    <source>
        <dbReference type="EMBL" id="TGL45236.1"/>
    </source>
</evidence>
<dbReference type="InterPro" id="IPR015943">
    <property type="entry name" value="WD40/YVTN_repeat-like_dom_sf"/>
</dbReference>
<keyword evidence="3" id="KW-0812">Transmembrane</keyword>
<dbReference type="Gene3D" id="2.130.10.10">
    <property type="entry name" value="YVTN repeat-like/Quinoprotein amine dehydrogenase"/>
    <property type="match status" value="2"/>
</dbReference>
<dbReference type="InterPro" id="IPR008964">
    <property type="entry name" value="Invasin/intimin_cell_adhesion"/>
</dbReference>
<feature type="transmembrane region" description="Helical" evidence="3">
    <location>
        <begin position="21"/>
        <end position="43"/>
    </location>
</feature>
<organism evidence="5 6">
    <name type="scientific">Leptospira perdikensis</name>
    <dbReference type="NCBI Taxonomy" id="2484948"/>
    <lineage>
        <taxon>Bacteria</taxon>
        <taxon>Pseudomonadati</taxon>
        <taxon>Spirochaetota</taxon>
        <taxon>Spirochaetia</taxon>
        <taxon>Leptospirales</taxon>
        <taxon>Leptospiraceae</taxon>
        <taxon>Leptospira</taxon>
    </lineage>
</organism>
<dbReference type="Pfam" id="PF10282">
    <property type="entry name" value="Lactonase"/>
    <property type="match status" value="3"/>
</dbReference>
<keyword evidence="6" id="KW-1185">Reference proteome</keyword>
<dbReference type="GO" id="GO:0006006">
    <property type="term" value="P:glucose metabolic process"/>
    <property type="evidence" value="ECO:0007669"/>
    <property type="project" value="UniProtKB-KW"/>
</dbReference>
<evidence type="ECO:0000259" key="4">
    <source>
        <dbReference type="SMART" id="SM00635"/>
    </source>
</evidence>
<keyword evidence="3" id="KW-1133">Transmembrane helix</keyword>
<dbReference type="InterPro" id="IPR050282">
    <property type="entry name" value="Cycloisomerase_2"/>
</dbReference>